<keyword evidence="2" id="KW-1185">Reference proteome</keyword>
<protein>
    <submittedName>
        <fullName evidence="1">Heavy metal RND efflux outer membrane protein, CzcC family</fullName>
    </submittedName>
</protein>
<dbReference type="OrthoDB" id="9769048at2"/>
<evidence type="ECO:0000313" key="2">
    <source>
        <dbReference type="Proteomes" id="UP000286806"/>
    </source>
</evidence>
<dbReference type="Gene3D" id="1.20.1600.10">
    <property type="entry name" value="Outer membrane efflux proteins (OEP)"/>
    <property type="match status" value="1"/>
</dbReference>
<dbReference type="EMBL" id="BGOW01000020">
    <property type="protein sequence ID" value="GBL46493.1"/>
    <property type="molecule type" value="Genomic_DNA"/>
</dbReference>
<accession>A0A401JFY1</accession>
<dbReference type="SUPFAM" id="SSF56954">
    <property type="entry name" value="Outer membrane efflux proteins (OEP)"/>
    <property type="match status" value="1"/>
</dbReference>
<proteinExistence type="predicted"/>
<reference evidence="1 2" key="1">
    <citation type="journal article" date="2019" name="Front. Microbiol.">
        <title>Genomes of Neutrophilic Sulfur-Oxidizing Chemolithoautotrophs Representing 9 Proteobacterial Species From 8 Genera.</title>
        <authorList>
            <person name="Watanabe T."/>
            <person name="Kojima H."/>
            <person name="Umezawa K."/>
            <person name="Hori C."/>
            <person name="Takasuka T.E."/>
            <person name="Kato Y."/>
            <person name="Fukui M."/>
        </authorList>
    </citation>
    <scope>NUCLEOTIDE SEQUENCE [LARGE SCALE GENOMIC DNA]</scope>
    <source>
        <strain evidence="1 2">TTN</strain>
    </source>
</reference>
<organism evidence="1 2">
    <name type="scientific">Sulfuriferula multivorans</name>
    <dbReference type="NCBI Taxonomy" id="1559896"/>
    <lineage>
        <taxon>Bacteria</taxon>
        <taxon>Pseudomonadati</taxon>
        <taxon>Pseudomonadota</taxon>
        <taxon>Betaproteobacteria</taxon>
        <taxon>Nitrosomonadales</taxon>
        <taxon>Sulfuricellaceae</taxon>
        <taxon>Sulfuriferula</taxon>
    </lineage>
</organism>
<dbReference type="PANTHER" id="PTHR30203">
    <property type="entry name" value="OUTER MEMBRANE CATION EFFLUX PROTEIN"/>
    <property type="match status" value="1"/>
</dbReference>
<dbReference type="RefSeq" id="WP_124705279.1">
    <property type="nucleotide sequence ID" value="NZ_BGOW01000020.1"/>
</dbReference>
<sequence>MNTFLLPTWQRNVLAITVAIIAVPAVAAPLSFEKALQLAERTAPSLAVDNARIEAARQAAIPAGELPDPKLMLGIDNLPINGPDRFNLNRDFMTMRRIGVSQEVPNSDKRQARVDVAQSSIAVAVAERRIERLKVRREVALAWIARYTAERKLALFDELYRENRLLAEAVRSRIAAGRGLAMDAILPRQETAALADRHDQLERERSDAEAALKRWIGPEGGEPLMGEAPTWPIMPTTLADHLHHHPELAVYDSKTNQAEAEVREAESMKKPDWAVELAYQQRGPDFSNMASIQFTFDLPVFASRRQDPQIAAKRAELVRIDAERENTLREHAQMLATDLAAYQQLDRAVQRQHDSLMPLAQEKVQLALAAYRGGQTDLATVIAARSEWIDARLKAIDLEGQRALVAARLHYAYGENK</sequence>
<dbReference type="Proteomes" id="UP000286806">
    <property type="component" value="Unassembled WGS sequence"/>
</dbReference>
<dbReference type="PANTHER" id="PTHR30203:SF24">
    <property type="entry name" value="BLR4935 PROTEIN"/>
    <property type="match status" value="1"/>
</dbReference>
<dbReference type="AlphaFoldDB" id="A0A401JFY1"/>
<evidence type="ECO:0000313" key="1">
    <source>
        <dbReference type="EMBL" id="GBL46493.1"/>
    </source>
</evidence>
<name>A0A401JFY1_9PROT</name>
<gene>
    <name evidence="1" type="ORF">SFMTTN_2307</name>
</gene>
<dbReference type="InterPro" id="IPR010131">
    <property type="entry name" value="MdtP/NodT-like"/>
</dbReference>
<comment type="caution">
    <text evidence="1">The sequence shown here is derived from an EMBL/GenBank/DDBJ whole genome shotgun (WGS) entry which is preliminary data.</text>
</comment>
<dbReference type="GO" id="GO:0015562">
    <property type="term" value="F:efflux transmembrane transporter activity"/>
    <property type="evidence" value="ECO:0007669"/>
    <property type="project" value="InterPro"/>
</dbReference>